<dbReference type="Pfam" id="PF16177">
    <property type="entry name" value="ACAS_N"/>
    <property type="match status" value="1"/>
</dbReference>
<sequence>MYEVCHNVKGEAMPELPEEHAVTIEALMDEQRKFTPSEEFKSQANINSQSIYAEGDDYVSFWDGQAANISWRTPWTQTLDWSNAPFAKWFVDD</sequence>
<reference evidence="2" key="2">
    <citation type="journal article" date="2014" name="ISME J.">
        <title>Microbial stratification in low pH oxic and suboxic macroscopic growths along an acid mine drainage.</title>
        <authorList>
            <person name="Mendez-Garcia C."/>
            <person name="Mesa V."/>
            <person name="Sprenger R.R."/>
            <person name="Richter M."/>
            <person name="Diez M.S."/>
            <person name="Solano J."/>
            <person name="Bargiela R."/>
            <person name="Golyshina O.V."/>
            <person name="Manteca A."/>
            <person name="Ramos J.L."/>
            <person name="Gallego J.R."/>
            <person name="Llorente I."/>
            <person name="Martins Dos Santos V.A."/>
            <person name="Jensen O.N."/>
            <person name="Pelaez A.I."/>
            <person name="Sanchez J."/>
            <person name="Ferrer M."/>
        </authorList>
    </citation>
    <scope>NUCLEOTIDE SEQUENCE</scope>
</reference>
<protein>
    <submittedName>
        <fullName evidence="2">Acetyl-coenzyme A synthetase</fullName>
    </submittedName>
</protein>
<feature type="domain" description="Acetyl-coenzyme A synthetase N-terminal" evidence="1">
    <location>
        <begin position="56"/>
        <end position="92"/>
    </location>
</feature>
<name>T0Y308_9ZZZZ</name>
<gene>
    <name evidence="2" type="ORF">B1A_20697</name>
</gene>
<reference evidence="2" key="1">
    <citation type="submission" date="2013-08" db="EMBL/GenBank/DDBJ databases">
        <authorList>
            <person name="Mendez C."/>
            <person name="Richter M."/>
            <person name="Ferrer M."/>
            <person name="Sanchez J."/>
        </authorList>
    </citation>
    <scope>NUCLEOTIDE SEQUENCE</scope>
</reference>
<dbReference type="AlphaFoldDB" id="T0Y308"/>
<organism evidence="2">
    <name type="scientific">mine drainage metagenome</name>
    <dbReference type="NCBI Taxonomy" id="410659"/>
    <lineage>
        <taxon>unclassified sequences</taxon>
        <taxon>metagenomes</taxon>
        <taxon>ecological metagenomes</taxon>
    </lineage>
</organism>
<comment type="caution">
    <text evidence="2">The sequence shown here is derived from an EMBL/GenBank/DDBJ whole genome shotgun (WGS) entry which is preliminary data.</text>
</comment>
<accession>T0Y308</accession>
<dbReference type="InterPro" id="IPR032387">
    <property type="entry name" value="ACAS_N"/>
</dbReference>
<evidence type="ECO:0000259" key="1">
    <source>
        <dbReference type="Pfam" id="PF16177"/>
    </source>
</evidence>
<proteinExistence type="predicted"/>
<evidence type="ECO:0000313" key="2">
    <source>
        <dbReference type="EMBL" id="EQD29466.1"/>
    </source>
</evidence>
<dbReference type="EMBL" id="AUZX01015280">
    <property type="protein sequence ID" value="EQD29466.1"/>
    <property type="molecule type" value="Genomic_DNA"/>
</dbReference>